<dbReference type="EMBL" id="FOWC01000003">
    <property type="protein sequence ID" value="SFO82634.1"/>
    <property type="molecule type" value="Genomic_DNA"/>
</dbReference>
<dbReference type="STRING" id="112413.SAMN05421854_103126"/>
<protein>
    <submittedName>
        <fullName evidence="1">Uncharacterized protein</fullName>
    </submittedName>
</protein>
<dbReference type="Gene3D" id="3.40.630.10">
    <property type="entry name" value="Zn peptidases"/>
    <property type="match status" value="1"/>
</dbReference>
<name>A0A1I5KC21_9PSEU</name>
<reference evidence="1 2" key="1">
    <citation type="submission" date="2016-10" db="EMBL/GenBank/DDBJ databases">
        <authorList>
            <person name="de Groot N.N."/>
        </authorList>
    </citation>
    <scope>NUCLEOTIDE SEQUENCE [LARGE SCALE GENOMIC DNA]</scope>
    <source>
        <strain evidence="1 2">DSM 44637</strain>
    </source>
</reference>
<evidence type="ECO:0000313" key="2">
    <source>
        <dbReference type="Proteomes" id="UP000199137"/>
    </source>
</evidence>
<accession>A0A1I5KC21</accession>
<proteinExistence type="predicted"/>
<dbReference type="AlphaFoldDB" id="A0A1I5KC21"/>
<gene>
    <name evidence="1" type="ORF">SAMN05421854_103126</name>
</gene>
<dbReference type="Gene3D" id="3.30.70.360">
    <property type="match status" value="1"/>
</dbReference>
<organism evidence="1 2">
    <name type="scientific">Amycolatopsis rubida</name>
    <dbReference type="NCBI Taxonomy" id="112413"/>
    <lineage>
        <taxon>Bacteria</taxon>
        <taxon>Bacillati</taxon>
        <taxon>Actinomycetota</taxon>
        <taxon>Actinomycetes</taxon>
        <taxon>Pseudonocardiales</taxon>
        <taxon>Pseudonocardiaceae</taxon>
        <taxon>Amycolatopsis</taxon>
    </lineage>
</organism>
<evidence type="ECO:0000313" key="1">
    <source>
        <dbReference type="EMBL" id="SFO82634.1"/>
    </source>
</evidence>
<sequence>MGASASLFDAGAVATDTSIEHTTLPSIYREFRHDPDLAPLSEKHAKAVGRAFPDCPDTMFGSAGLGNVSPRIPAIHPLRSFDLPAEGGDHTAALAVTAGGPEGDRFVRDAGLAMARTVAEVRGPGEAPGALSSGTLVQVISR</sequence>
<dbReference type="Proteomes" id="UP000199137">
    <property type="component" value="Unassembled WGS sequence"/>
</dbReference>
<dbReference type="RefSeq" id="WP_198545450.1">
    <property type="nucleotide sequence ID" value="NZ_JAAGNC010000059.1"/>
</dbReference>